<organism evidence="1 2">
    <name type="scientific">Potamilus streckersoni</name>
    <dbReference type="NCBI Taxonomy" id="2493646"/>
    <lineage>
        <taxon>Eukaryota</taxon>
        <taxon>Metazoa</taxon>
        <taxon>Spiralia</taxon>
        <taxon>Lophotrochozoa</taxon>
        <taxon>Mollusca</taxon>
        <taxon>Bivalvia</taxon>
        <taxon>Autobranchia</taxon>
        <taxon>Heteroconchia</taxon>
        <taxon>Palaeoheterodonta</taxon>
        <taxon>Unionida</taxon>
        <taxon>Unionoidea</taxon>
        <taxon>Unionidae</taxon>
        <taxon>Ambleminae</taxon>
        <taxon>Lampsilini</taxon>
        <taxon>Potamilus</taxon>
    </lineage>
</organism>
<evidence type="ECO:0000313" key="1">
    <source>
        <dbReference type="EMBL" id="KAK3612702.1"/>
    </source>
</evidence>
<gene>
    <name evidence="1" type="ORF">CHS0354_042229</name>
</gene>
<name>A0AAE0TM25_9BIVA</name>
<reference evidence="1" key="2">
    <citation type="journal article" date="2021" name="Genome Biol. Evol.">
        <title>Developing a high-quality reference genome for a parasitic bivalve with doubly uniparental inheritance (Bivalvia: Unionida).</title>
        <authorList>
            <person name="Smith C.H."/>
        </authorList>
    </citation>
    <scope>NUCLEOTIDE SEQUENCE</scope>
    <source>
        <strain evidence="1">CHS0354</strain>
        <tissue evidence="1">Mantle</tissue>
    </source>
</reference>
<reference evidence="1" key="1">
    <citation type="journal article" date="2021" name="Genome Biol. Evol.">
        <title>A High-Quality Reference Genome for a Parasitic Bivalve with Doubly Uniparental Inheritance (Bivalvia: Unionida).</title>
        <authorList>
            <person name="Smith C.H."/>
        </authorList>
    </citation>
    <scope>NUCLEOTIDE SEQUENCE</scope>
    <source>
        <strain evidence="1">CHS0354</strain>
    </source>
</reference>
<accession>A0AAE0TM25</accession>
<keyword evidence="2" id="KW-1185">Reference proteome</keyword>
<dbReference type="AlphaFoldDB" id="A0AAE0TM25"/>
<protein>
    <submittedName>
        <fullName evidence="1">Uncharacterized protein</fullName>
    </submittedName>
</protein>
<sequence>MWNTGRNLAILWSGTDEKSSKNLTNIILQILTGKKVSQDYKDASIVQIFKEESYKERGNYRGHPSLPQQHNALIQLHHREAHPKADCD</sequence>
<dbReference type="Proteomes" id="UP001195483">
    <property type="component" value="Unassembled WGS sequence"/>
</dbReference>
<evidence type="ECO:0000313" key="2">
    <source>
        <dbReference type="Proteomes" id="UP001195483"/>
    </source>
</evidence>
<proteinExistence type="predicted"/>
<comment type="caution">
    <text evidence="1">The sequence shown here is derived from an EMBL/GenBank/DDBJ whole genome shotgun (WGS) entry which is preliminary data.</text>
</comment>
<reference evidence="1" key="3">
    <citation type="submission" date="2023-05" db="EMBL/GenBank/DDBJ databases">
        <authorList>
            <person name="Smith C.H."/>
        </authorList>
    </citation>
    <scope>NUCLEOTIDE SEQUENCE</scope>
    <source>
        <strain evidence="1">CHS0354</strain>
        <tissue evidence="1">Mantle</tissue>
    </source>
</reference>
<dbReference type="EMBL" id="JAEAOA010002353">
    <property type="protein sequence ID" value="KAK3612702.1"/>
    <property type="molecule type" value="Genomic_DNA"/>
</dbReference>